<accession>A0A6J4SLM2</accession>
<feature type="non-terminal residue" evidence="1">
    <location>
        <position position="92"/>
    </location>
</feature>
<dbReference type="AlphaFoldDB" id="A0A6J4SLM2"/>
<dbReference type="EMBL" id="CADCVS010000228">
    <property type="protein sequence ID" value="CAA9497013.1"/>
    <property type="molecule type" value="Genomic_DNA"/>
</dbReference>
<name>A0A6J4SLM2_9ACTN</name>
<sequence length="92" mass="9216">MSAAPNRIPVAALVTVAVAGLALLALGAAYRFGPLAFALPAALAVGALAVRRVEVGVGALLVAAVIAENEDYGFPPTAALYENLVPLISAFD</sequence>
<protein>
    <submittedName>
        <fullName evidence="1">Uncharacterized protein</fullName>
    </submittedName>
</protein>
<evidence type="ECO:0000313" key="1">
    <source>
        <dbReference type="EMBL" id="CAA9497013.1"/>
    </source>
</evidence>
<reference evidence="1" key="1">
    <citation type="submission" date="2020-02" db="EMBL/GenBank/DDBJ databases">
        <authorList>
            <person name="Meier V. D."/>
        </authorList>
    </citation>
    <scope>NUCLEOTIDE SEQUENCE</scope>
    <source>
        <strain evidence="1">AVDCRST_MAG30</strain>
    </source>
</reference>
<organism evidence="1">
    <name type="scientific">uncultured Solirubrobacteraceae bacterium</name>
    <dbReference type="NCBI Taxonomy" id="1162706"/>
    <lineage>
        <taxon>Bacteria</taxon>
        <taxon>Bacillati</taxon>
        <taxon>Actinomycetota</taxon>
        <taxon>Thermoleophilia</taxon>
        <taxon>Solirubrobacterales</taxon>
        <taxon>Solirubrobacteraceae</taxon>
        <taxon>environmental samples</taxon>
    </lineage>
</organism>
<gene>
    <name evidence="1" type="ORF">AVDCRST_MAG30-1697</name>
</gene>
<proteinExistence type="predicted"/>